<accession>A0A9P5B1U3</accession>
<organism evidence="2 3">
    <name type="scientific">Fusarium agapanthi</name>
    <dbReference type="NCBI Taxonomy" id="1803897"/>
    <lineage>
        <taxon>Eukaryota</taxon>
        <taxon>Fungi</taxon>
        <taxon>Dikarya</taxon>
        <taxon>Ascomycota</taxon>
        <taxon>Pezizomycotina</taxon>
        <taxon>Sordariomycetes</taxon>
        <taxon>Hypocreomycetidae</taxon>
        <taxon>Hypocreales</taxon>
        <taxon>Nectriaceae</taxon>
        <taxon>Fusarium</taxon>
        <taxon>Fusarium fujikuroi species complex</taxon>
    </lineage>
</organism>
<dbReference type="AlphaFoldDB" id="A0A9P5B1U3"/>
<protein>
    <submittedName>
        <fullName evidence="2">TOB3 (Member of AAA-ATPase family)</fullName>
    </submittedName>
</protein>
<dbReference type="OrthoDB" id="10042665at2759"/>
<keyword evidence="3" id="KW-1185">Reference proteome</keyword>
<name>A0A9P5B1U3_9HYPO</name>
<comment type="caution">
    <text evidence="2">The sequence shown here is derived from an EMBL/GenBank/DDBJ whole genome shotgun (WGS) entry which is preliminary data.</text>
</comment>
<feature type="region of interest" description="Disordered" evidence="1">
    <location>
        <begin position="259"/>
        <end position="291"/>
    </location>
</feature>
<sequence length="291" mass="33251">MAQGRRRTVQSSQVAHGNFRCSPSPLALNCWNWSTREVKAPGIPFTRSHRAYVSEKVDKDFPEEADLVEAIHYAREVKRQDIQAWRLAHPGQEYQDPQSKAGPPSTSMLNRVTWTEFQASLEVTDQAKRFAIDVLMGEPNVKVTLPSLRYRTGGAARYGFDNRVSTSGGAANASSVAANLRKPTGRTMSRGQRPLPERIHINSTAILRILSKIFQEEISTKFEPVLMMRPFRGLTWYKNEIRKWRDGLEKNVIKAQIEDEKTQEEETQKEDEPKKIVIQSSFRPYSPYQSQ</sequence>
<dbReference type="Proteomes" id="UP000737391">
    <property type="component" value="Unassembled WGS sequence"/>
</dbReference>
<feature type="compositionally biased region" description="Basic and acidic residues" evidence="1">
    <location>
        <begin position="259"/>
        <end position="275"/>
    </location>
</feature>
<dbReference type="EMBL" id="LUFC02000804">
    <property type="protein sequence ID" value="KAF4494157.1"/>
    <property type="molecule type" value="Genomic_DNA"/>
</dbReference>
<gene>
    <name evidence="2" type="ORF">FAGAP_9720</name>
</gene>
<reference evidence="2" key="1">
    <citation type="submission" date="2020-01" db="EMBL/GenBank/DDBJ databases">
        <title>Identification and distribution of gene clusters putatively required for synthesis of sphingolipid metabolism inhibitors in phylogenetically diverse species of the filamentous fungus Fusarium.</title>
        <authorList>
            <person name="Kim H.-S."/>
            <person name="Busman M."/>
            <person name="Brown D.W."/>
            <person name="Divon H."/>
            <person name="Uhlig S."/>
            <person name="Proctor R.H."/>
        </authorList>
    </citation>
    <scope>NUCLEOTIDE SEQUENCE</scope>
    <source>
        <strain evidence="2">NRRL 31653</strain>
    </source>
</reference>
<feature type="compositionally biased region" description="Polar residues" evidence="1">
    <location>
        <begin position="278"/>
        <end position="291"/>
    </location>
</feature>
<evidence type="ECO:0000256" key="1">
    <source>
        <dbReference type="SAM" id="MobiDB-lite"/>
    </source>
</evidence>
<proteinExistence type="predicted"/>
<evidence type="ECO:0000313" key="2">
    <source>
        <dbReference type="EMBL" id="KAF4494157.1"/>
    </source>
</evidence>
<evidence type="ECO:0000313" key="3">
    <source>
        <dbReference type="Proteomes" id="UP000737391"/>
    </source>
</evidence>